<dbReference type="SUPFAM" id="SSF53474">
    <property type="entry name" value="alpha/beta-Hydrolases"/>
    <property type="match status" value="1"/>
</dbReference>
<proteinExistence type="predicted"/>
<dbReference type="RefSeq" id="WP_186974731.1">
    <property type="nucleotide sequence ID" value="NZ_JACOOH010000001.1"/>
</dbReference>
<dbReference type="InterPro" id="IPR029058">
    <property type="entry name" value="AB_hydrolase_fold"/>
</dbReference>
<name>A0ABR7CVZ9_9BACT</name>
<sequence>MKYVFTLVVSLLLACGTLFANGPLLQKLQQIKEISDIRELKVPPYSEYYEFWYEQPIDHNNPAKGTFKQRVLLGHRDFKAPMVAILEGYGIYSPTESELSQLFKTNQLTIEHRFFNNSKPAGETPWSDLTLKQAATDQHEIIQSLRQKVYPDTRWISTGISKGGQTTVYHRYFYPEDVEVSVPYVAPINLEKVDPRLEKFLSKLGDTPENRHLLEGGGKETKWQIFDFQKKCFENLNKLLPMLEETARSRGYTFEKAGGTERALKLIIMEFPFAFWQWGNNINDMPQPEVEDFEQIYNYLVRISSPDFFSDQSIRDIEAFYYAALTETGMYAYNIKPFKKYFKEEKDNIITFDFAMPKGYENTPFNTKQLHDINNWLQTKAENMLFIYGGIDPWSATAVDLKKNTKCAKYIKADMDHKCRIKDFENLTRDAILKTLKAWIKGVEVENEAEEEVLFY</sequence>
<accession>A0ABR7CVZ9</accession>
<feature type="chain" id="PRO_5046618792" evidence="4">
    <location>
        <begin position="21"/>
        <end position="456"/>
    </location>
</feature>
<protein>
    <submittedName>
        <fullName evidence="5">Peptidase</fullName>
    </submittedName>
</protein>
<feature type="signal peptide" evidence="4">
    <location>
        <begin position="1"/>
        <end position="20"/>
    </location>
</feature>
<dbReference type="InterPro" id="IPR008761">
    <property type="entry name" value="Peptidase_S37"/>
</dbReference>
<organism evidence="5 6">
    <name type="scientific">Butyricimonas hominis</name>
    <dbReference type="NCBI Taxonomy" id="2763032"/>
    <lineage>
        <taxon>Bacteria</taxon>
        <taxon>Pseudomonadati</taxon>
        <taxon>Bacteroidota</taxon>
        <taxon>Bacteroidia</taxon>
        <taxon>Bacteroidales</taxon>
        <taxon>Odoribacteraceae</taxon>
        <taxon>Butyricimonas</taxon>
    </lineage>
</organism>
<keyword evidence="3" id="KW-0378">Hydrolase</keyword>
<reference evidence="5 6" key="1">
    <citation type="submission" date="2020-08" db="EMBL/GenBank/DDBJ databases">
        <title>Genome public.</title>
        <authorList>
            <person name="Liu C."/>
            <person name="Sun Q."/>
        </authorList>
    </citation>
    <scope>NUCLEOTIDE SEQUENCE [LARGE SCALE GENOMIC DNA]</scope>
    <source>
        <strain evidence="5 6">NSJ-56</strain>
    </source>
</reference>
<gene>
    <name evidence="5" type="ORF">H8S64_01955</name>
</gene>
<keyword evidence="1" id="KW-0645">Protease</keyword>
<evidence type="ECO:0000256" key="1">
    <source>
        <dbReference type="ARBA" id="ARBA00022670"/>
    </source>
</evidence>
<evidence type="ECO:0000313" key="6">
    <source>
        <dbReference type="Proteomes" id="UP000646484"/>
    </source>
</evidence>
<dbReference type="Proteomes" id="UP000646484">
    <property type="component" value="Unassembled WGS sequence"/>
</dbReference>
<dbReference type="PANTHER" id="PTHR11010:SF38">
    <property type="entry name" value="LYSOSOMAL PRO-X CARBOXYPEPTIDASE"/>
    <property type="match status" value="1"/>
</dbReference>
<dbReference type="Gene3D" id="3.40.50.1820">
    <property type="entry name" value="alpha/beta hydrolase"/>
    <property type="match status" value="2"/>
</dbReference>
<evidence type="ECO:0000256" key="3">
    <source>
        <dbReference type="ARBA" id="ARBA00022801"/>
    </source>
</evidence>
<comment type="caution">
    <text evidence="5">The sequence shown here is derived from an EMBL/GenBank/DDBJ whole genome shotgun (WGS) entry which is preliminary data.</text>
</comment>
<keyword evidence="6" id="KW-1185">Reference proteome</keyword>
<dbReference type="PROSITE" id="PS51257">
    <property type="entry name" value="PROKAR_LIPOPROTEIN"/>
    <property type="match status" value="1"/>
</dbReference>
<keyword evidence="2 4" id="KW-0732">Signal</keyword>
<evidence type="ECO:0000256" key="4">
    <source>
        <dbReference type="SAM" id="SignalP"/>
    </source>
</evidence>
<dbReference type="EMBL" id="JACOOH010000001">
    <property type="protein sequence ID" value="MBC5619854.1"/>
    <property type="molecule type" value="Genomic_DNA"/>
</dbReference>
<dbReference type="Pfam" id="PF05576">
    <property type="entry name" value="Peptidase_S37"/>
    <property type="match status" value="1"/>
</dbReference>
<evidence type="ECO:0000313" key="5">
    <source>
        <dbReference type="EMBL" id="MBC5619854.1"/>
    </source>
</evidence>
<dbReference type="PANTHER" id="PTHR11010">
    <property type="entry name" value="PROTEASE S28 PRO-X CARBOXYPEPTIDASE-RELATED"/>
    <property type="match status" value="1"/>
</dbReference>
<evidence type="ECO:0000256" key="2">
    <source>
        <dbReference type="ARBA" id="ARBA00022729"/>
    </source>
</evidence>